<evidence type="ECO:0000259" key="2">
    <source>
        <dbReference type="SMART" id="SM00645"/>
    </source>
</evidence>
<evidence type="ECO:0000313" key="3">
    <source>
        <dbReference type="EMBL" id="VDM12417.1"/>
    </source>
</evidence>
<dbReference type="PRINTS" id="PR00705">
    <property type="entry name" value="PAPAIN"/>
</dbReference>
<sequence>MVMNGLRMPNQTGLRGRRQAYNRFYRYNPREWLPNLVDWRKNGVLTPVRNQVGFTCNFLSGKCGSCYAFGALGALEAYHKKRTGKLVNLSPQNIIDCTWRYGNNGCNGGFMVLVFRYAQSHGIIAESKYPYVFTARPFCKWRKADVVATNRGYFEIRDGDELGLKHAVAKYGPVVVGISGRQRSFRFYKSGIYSSNSCTESSHAVLIVGYGTHPTHGDYWIIKNRFILIHLGNPLGSKRVRLYGTKQREYVPRRFDGFISHLILINFDFARYFPLNI</sequence>
<dbReference type="SUPFAM" id="SSF54001">
    <property type="entry name" value="Cysteine proteinases"/>
    <property type="match status" value="1"/>
</dbReference>
<reference evidence="3 4" key="1">
    <citation type="submission" date="2018-11" db="EMBL/GenBank/DDBJ databases">
        <authorList>
            <consortium name="Pathogen Informatics"/>
        </authorList>
    </citation>
    <scope>NUCLEOTIDE SEQUENCE [LARGE SCALE GENOMIC DNA]</scope>
</reference>
<dbReference type="InterPro" id="IPR038765">
    <property type="entry name" value="Papain-like_cys_pep_sf"/>
</dbReference>
<dbReference type="EMBL" id="UYWW01003060">
    <property type="protein sequence ID" value="VDM12417.1"/>
    <property type="molecule type" value="Genomic_DNA"/>
</dbReference>
<dbReference type="Proteomes" id="UP000270924">
    <property type="component" value="Unassembled WGS sequence"/>
</dbReference>
<evidence type="ECO:0000313" key="4">
    <source>
        <dbReference type="Proteomes" id="UP000270924"/>
    </source>
</evidence>
<dbReference type="GO" id="GO:0006508">
    <property type="term" value="P:proteolysis"/>
    <property type="evidence" value="ECO:0007669"/>
    <property type="project" value="InterPro"/>
</dbReference>
<dbReference type="InterPro" id="IPR025660">
    <property type="entry name" value="Pept_his_AS"/>
</dbReference>
<dbReference type="PANTHER" id="PTHR12411">
    <property type="entry name" value="CYSTEINE PROTEASE FAMILY C1-RELATED"/>
    <property type="match status" value="1"/>
</dbReference>
<dbReference type="PROSITE" id="PS00639">
    <property type="entry name" value="THIOL_PROTEASE_HIS"/>
    <property type="match status" value="1"/>
</dbReference>
<dbReference type="Pfam" id="PF00112">
    <property type="entry name" value="Peptidase_C1"/>
    <property type="match status" value="1"/>
</dbReference>
<keyword evidence="4" id="KW-1185">Reference proteome</keyword>
<dbReference type="InterPro" id="IPR000668">
    <property type="entry name" value="Peptidase_C1A_C"/>
</dbReference>
<dbReference type="AlphaFoldDB" id="A0A3P7E6V7"/>
<evidence type="ECO:0000256" key="1">
    <source>
        <dbReference type="ARBA" id="ARBA00008455"/>
    </source>
</evidence>
<dbReference type="OrthoDB" id="10253408at2759"/>
<feature type="domain" description="Peptidase C1A papain C-terminal" evidence="2">
    <location>
        <begin position="33"/>
        <end position="245"/>
    </location>
</feature>
<comment type="similarity">
    <text evidence="1">Belongs to the peptidase C1 family.</text>
</comment>
<protein>
    <recommendedName>
        <fullName evidence="2">Peptidase C1A papain C-terminal domain-containing protein</fullName>
    </recommendedName>
</protein>
<dbReference type="InterPro" id="IPR013128">
    <property type="entry name" value="Peptidase_C1A"/>
</dbReference>
<gene>
    <name evidence="3" type="ORF">WBA_LOCUS5803</name>
</gene>
<proteinExistence type="inferred from homology"/>
<dbReference type="Gene3D" id="3.90.70.10">
    <property type="entry name" value="Cysteine proteinases"/>
    <property type="match status" value="1"/>
</dbReference>
<name>A0A3P7E6V7_WUCBA</name>
<dbReference type="GO" id="GO:0008234">
    <property type="term" value="F:cysteine-type peptidase activity"/>
    <property type="evidence" value="ECO:0007669"/>
    <property type="project" value="InterPro"/>
</dbReference>
<dbReference type="InterPro" id="IPR039417">
    <property type="entry name" value="Peptidase_C1A_papain-like"/>
</dbReference>
<dbReference type="SMART" id="SM00645">
    <property type="entry name" value="Pept_C1"/>
    <property type="match status" value="1"/>
</dbReference>
<dbReference type="InParanoid" id="A0A3P7E6V7"/>
<dbReference type="OMA" id="EPECNDE"/>
<accession>A0A3P7E6V7</accession>
<organism evidence="3 4">
    <name type="scientific">Wuchereria bancrofti</name>
    <dbReference type="NCBI Taxonomy" id="6293"/>
    <lineage>
        <taxon>Eukaryota</taxon>
        <taxon>Metazoa</taxon>
        <taxon>Ecdysozoa</taxon>
        <taxon>Nematoda</taxon>
        <taxon>Chromadorea</taxon>
        <taxon>Rhabditida</taxon>
        <taxon>Spirurina</taxon>
        <taxon>Spiruromorpha</taxon>
        <taxon>Filarioidea</taxon>
        <taxon>Onchocercidae</taxon>
        <taxon>Wuchereria</taxon>
    </lineage>
</organism>
<dbReference type="CDD" id="cd02248">
    <property type="entry name" value="Peptidase_C1A"/>
    <property type="match status" value="1"/>
</dbReference>